<feature type="compositionally biased region" description="Polar residues" evidence="1">
    <location>
        <begin position="898"/>
        <end position="908"/>
    </location>
</feature>
<feature type="region of interest" description="Disordered" evidence="1">
    <location>
        <begin position="858"/>
        <end position="921"/>
    </location>
</feature>
<dbReference type="GeneID" id="81382476"/>
<feature type="region of interest" description="Disordered" evidence="1">
    <location>
        <begin position="1057"/>
        <end position="1087"/>
    </location>
</feature>
<dbReference type="InterPro" id="IPR027417">
    <property type="entry name" value="P-loop_NTPase"/>
</dbReference>
<dbReference type="Gene3D" id="3.40.50.1820">
    <property type="entry name" value="alpha/beta hydrolase"/>
    <property type="match status" value="1"/>
</dbReference>
<dbReference type="SUPFAM" id="SSF52540">
    <property type="entry name" value="P-loop containing nucleoside triphosphate hydrolases"/>
    <property type="match status" value="1"/>
</dbReference>
<feature type="region of interest" description="Disordered" evidence="1">
    <location>
        <begin position="1246"/>
        <end position="1270"/>
    </location>
</feature>
<sequence>MQINTRSPAGANQPDAYGFIYRGVYLPRDGPPTVDIVFVHGLNGHPHDSWTSKSTNCFWPVDLLPDILAPLRPRILTYGYNANVTAFTDGASRDSIVSHAETLASNLAANRNLRGCTDRPIIFVCHSLGGLVVKRALIYSRSLSNEKIEHLRSVYVSTFGVLFLGTPHNGSDIAKWGLLLHNICSAVMPKKFMEASPQLVKALRTNNETLQHINSLFADIMSRFHIYLFHETRSTDVRGTREIIVDEASAAPYLEGVERMGIEADHSHMCKFDDENAPGYEVVAEAILRYSRQAPTVIADRWVEERKARTLEKQAKAREIYDGQSVPALPRAPASEGRNSPVSDVSNSGVLALSHYSNKEPPIFVAPAGFHPNATFFGMQRELDILHNRLFKAKARPERTMAVLISGVPGSGKTHLARQYAFTQRECYTGGIFWIDAKSRESISKCFWEIAQAATLIDRKISEPEYQEAQTYVNAVRNWLQTRHDWLLIFDGLTFDHDEDINGFRPFLPWNKRCCIIYTSIDTTLRKKQRLFEPYCLSMPRMLVEDACKLLYKDLGIRRPTKEQASKAIELVEHYECLPLAIHAIGHRLNATRKPIEKYRVKHQVTDKKLAEPFLSIMNDLYRLQQHQALNLINLLSFLGHHVPVGLLNLGKHEMSAENAEIQSIAQTGEDPDLDTTLGTLIHYGLIERTSDVDSSSFRFDKSDKQSSDELSKDSKSHPELMWSMTESSQEGSFSIYGENISVDVVKIHSVVQGFCRDELRIKDEEYKDAMDKQNPGFYDSWLIVATRFLCKSYETAKEKMSHHHDCGLVRDYREYETHASRLVELFPKKTSMSAHPPVLQEAREYLRQLMKSIHNEIDRMSPSSSQESSHNQKSVFDRSSSSSSSFPESSADEGLSRRSTWTFTESGSPRAESPEEMGSSTRFRLELFPPHIFRQAGYESEDGYETDKETHGALQISPALSQMSQNTEKPKSSPASSPPPSNDQGWQVVDRHSKTQTPRERKERRRNRGPRRLQGSKSAAPLVKVSPIHGRGSSSRVSADDPGRSTILASAAEQALTAVRRSSDGQNTAEPPDRSSMQVPLDQENVPSYANVATRRMLEAELPLRRPASIPHTLRGRDHLSGVQMKPSVESHDGQTGQAFGSPLAHELTSREILAEPLTRSTYSESGTDLYQQQHQLDGPGLYTAANSSRRSSVATAFESPMRDLSASVPSVLPYPLAVRDMSASTPSLVQYPPPLPYDEDISVTMSPHRNRPSRPVQPVASPPRNPTPISHPSAIMPGALPLTHAFSDNVIPRPSEGLVPGGISRGSSNFSHQSWATEPVRSPPRFSPLPSFQHPAESLRTVPSTAQQAQLQLQQQQAVSGAIDWASDLPRPRSALQSDALYPPPRHERLGSVDERLLNMNLKWNPDIAPAHVLNTMGHQVEVHEARQRLREAGIPQVPQHVPTYQMYHPNLSGPLIQDGVHFYAPAQAPEPSLEAYRMRPRSGSSPPRPLNREGLGVRF</sequence>
<feature type="compositionally biased region" description="Low complexity" evidence="1">
    <location>
        <begin position="862"/>
        <end position="890"/>
    </location>
</feature>
<feature type="compositionally biased region" description="Basic residues" evidence="1">
    <location>
        <begin position="1003"/>
        <end position="1012"/>
    </location>
</feature>
<evidence type="ECO:0000313" key="2">
    <source>
        <dbReference type="EMBL" id="KAJ5235221.1"/>
    </source>
</evidence>
<dbReference type="GO" id="GO:0017000">
    <property type="term" value="P:antibiotic biosynthetic process"/>
    <property type="evidence" value="ECO:0007669"/>
    <property type="project" value="UniProtKB-ARBA"/>
</dbReference>
<feature type="compositionally biased region" description="Basic and acidic residues" evidence="1">
    <location>
        <begin position="699"/>
        <end position="719"/>
    </location>
</feature>
<dbReference type="RefSeq" id="XP_056502721.1">
    <property type="nucleotide sequence ID" value="XM_056643309.1"/>
</dbReference>
<dbReference type="GO" id="GO:0043531">
    <property type="term" value="F:ADP binding"/>
    <property type="evidence" value="ECO:0007669"/>
    <property type="project" value="InterPro"/>
</dbReference>
<feature type="region of interest" description="Disordered" evidence="1">
    <location>
        <begin position="1480"/>
        <end position="1502"/>
    </location>
</feature>
<accession>A0A9W9TQI4</accession>
<evidence type="ECO:0000256" key="1">
    <source>
        <dbReference type="SAM" id="MobiDB-lite"/>
    </source>
</evidence>
<reference evidence="2" key="2">
    <citation type="journal article" date="2023" name="IMA Fungus">
        <title>Comparative genomic study of the Penicillium genus elucidates a diverse pangenome and 15 lateral gene transfer events.</title>
        <authorList>
            <person name="Petersen C."/>
            <person name="Sorensen T."/>
            <person name="Nielsen M.R."/>
            <person name="Sondergaard T.E."/>
            <person name="Sorensen J.L."/>
            <person name="Fitzpatrick D.A."/>
            <person name="Frisvad J.C."/>
            <person name="Nielsen K.L."/>
        </authorList>
    </citation>
    <scope>NUCLEOTIDE SEQUENCE</scope>
    <source>
        <strain evidence="2">IBT 23319</strain>
    </source>
</reference>
<feature type="region of interest" description="Disordered" evidence="1">
    <location>
        <begin position="322"/>
        <end position="343"/>
    </location>
</feature>
<feature type="region of interest" description="Disordered" evidence="1">
    <location>
        <begin position="696"/>
        <end position="721"/>
    </location>
</feature>
<dbReference type="GO" id="GO:0072330">
    <property type="term" value="P:monocarboxylic acid biosynthetic process"/>
    <property type="evidence" value="ECO:0007669"/>
    <property type="project" value="UniProtKB-ARBA"/>
</dbReference>
<gene>
    <name evidence="2" type="ORF">N7469_004389</name>
</gene>
<feature type="region of interest" description="Disordered" evidence="1">
    <location>
        <begin position="958"/>
        <end position="1043"/>
    </location>
</feature>
<feature type="region of interest" description="Disordered" evidence="1">
    <location>
        <begin position="1311"/>
        <end position="1333"/>
    </location>
</feature>
<name>A0A9W9TQI4_PENCI</name>
<dbReference type="Gene3D" id="3.40.50.300">
    <property type="entry name" value="P-loop containing nucleotide triphosphate hydrolases"/>
    <property type="match status" value="1"/>
</dbReference>
<reference evidence="2" key="1">
    <citation type="submission" date="2022-11" db="EMBL/GenBank/DDBJ databases">
        <authorList>
            <person name="Petersen C."/>
        </authorList>
    </citation>
    <scope>NUCLEOTIDE SEQUENCE</scope>
    <source>
        <strain evidence="2">IBT 23319</strain>
    </source>
</reference>
<feature type="compositionally biased region" description="Polar residues" evidence="1">
    <location>
        <begin position="959"/>
        <end position="968"/>
    </location>
</feature>
<dbReference type="OrthoDB" id="5086500at2759"/>
<dbReference type="PANTHER" id="PTHR48187">
    <property type="entry name" value="LD21810P"/>
    <property type="match status" value="1"/>
</dbReference>
<comment type="caution">
    <text evidence="2">The sequence shown here is derived from an EMBL/GenBank/DDBJ whole genome shotgun (WGS) entry which is preliminary data.</text>
</comment>
<evidence type="ECO:0000313" key="3">
    <source>
        <dbReference type="Proteomes" id="UP001147733"/>
    </source>
</evidence>
<dbReference type="EMBL" id="JAPQKT010000003">
    <property type="protein sequence ID" value="KAJ5235221.1"/>
    <property type="molecule type" value="Genomic_DNA"/>
</dbReference>
<dbReference type="PANTHER" id="PTHR48187:SF2">
    <property type="entry name" value="LD21810P"/>
    <property type="match status" value="1"/>
</dbReference>
<protein>
    <recommendedName>
        <fullName evidence="4">NB-ARC domain-containing protein</fullName>
    </recommendedName>
</protein>
<keyword evidence="3" id="KW-1185">Reference proteome</keyword>
<dbReference type="Proteomes" id="UP001147733">
    <property type="component" value="Unassembled WGS sequence"/>
</dbReference>
<dbReference type="SUPFAM" id="SSF53474">
    <property type="entry name" value="alpha/beta-Hydrolases"/>
    <property type="match status" value="1"/>
</dbReference>
<proteinExistence type="predicted"/>
<evidence type="ECO:0008006" key="4">
    <source>
        <dbReference type="Google" id="ProtNLM"/>
    </source>
</evidence>
<feature type="compositionally biased region" description="Basic and acidic residues" evidence="1">
    <location>
        <begin position="990"/>
        <end position="1002"/>
    </location>
</feature>
<dbReference type="InterPro" id="IPR029058">
    <property type="entry name" value="AB_hydrolase_fold"/>
</dbReference>
<organism evidence="2 3">
    <name type="scientific">Penicillium citrinum</name>
    <dbReference type="NCBI Taxonomy" id="5077"/>
    <lineage>
        <taxon>Eukaryota</taxon>
        <taxon>Fungi</taxon>
        <taxon>Dikarya</taxon>
        <taxon>Ascomycota</taxon>
        <taxon>Pezizomycotina</taxon>
        <taxon>Eurotiomycetes</taxon>
        <taxon>Eurotiomycetidae</taxon>
        <taxon>Eurotiales</taxon>
        <taxon>Aspergillaceae</taxon>
        <taxon>Penicillium</taxon>
    </lineage>
</organism>